<accession>A0A366HSN0</accession>
<protein>
    <submittedName>
        <fullName evidence="1">Uncharacterized protein</fullName>
    </submittedName>
</protein>
<keyword evidence="2" id="KW-1185">Reference proteome</keyword>
<evidence type="ECO:0000313" key="1">
    <source>
        <dbReference type="EMBL" id="RBP45934.1"/>
    </source>
</evidence>
<comment type="caution">
    <text evidence="1">The sequence shown here is derived from an EMBL/GenBank/DDBJ whole genome shotgun (WGS) entry which is preliminary data.</text>
</comment>
<dbReference type="EMBL" id="QNRR01000002">
    <property type="protein sequence ID" value="RBP45934.1"/>
    <property type="molecule type" value="Genomic_DNA"/>
</dbReference>
<reference evidence="1 2" key="1">
    <citation type="submission" date="2018-06" db="EMBL/GenBank/DDBJ databases">
        <title>Genomic Encyclopedia of Type Strains, Phase IV (KMG-IV): sequencing the most valuable type-strain genomes for metagenomic binning, comparative biology and taxonomic classification.</title>
        <authorList>
            <person name="Goeker M."/>
        </authorList>
    </citation>
    <scope>NUCLEOTIDE SEQUENCE [LARGE SCALE GENOMIC DNA]</scope>
    <source>
        <strain evidence="1 2">DSM 25532</strain>
    </source>
</reference>
<sequence length="62" mass="7192">MFWKKLTIQVRGKSPMVFVGRIERCGTQLCAVRSEENEVVFHYRPDDVVSLIEEDADELSYA</sequence>
<proteinExistence type="predicted"/>
<name>A0A366HSN0_9BACT</name>
<dbReference type="Proteomes" id="UP000253426">
    <property type="component" value="Unassembled WGS sequence"/>
</dbReference>
<gene>
    <name evidence="1" type="ORF">DES53_102318</name>
</gene>
<organism evidence="1 2">
    <name type="scientific">Roseimicrobium gellanilyticum</name>
    <dbReference type="NCBI Taxonomy" id="748857"/>
    <lineage>
        <taxon>Bacteria</taxon>
        <taxon>Pseudomonadati</taxon>
        <taxon>Verrucomicrobiota</taxon>
        <taxon>Verrucomicrobiia</taxon>
        <taxon>Verrucomicrobiales</taxon>
        <taxon>Verrucomicrobiaceae</taxon>
        <taxon>Roseimicrobium</taxon>
    </lineage>
</organism>
<evidence type="ECO:0000313" key="2">
    <source>
        <dbReference type="Proteomes" id="UP000253426"/>
    </source>
</evidence>
<dbReference type="AlphaFoldDB" id="A0A366HSN0"/>